<protein>
    <submittedName>
        <fullName evidence="1">Uncharacterized protein</fullName>
    </submittedName>
</protein>
<comment type="caution">
    <text evidence="1">The sequence shown here is derived from an EMBL/GenBank/DDBJ whole genome shotgun (WGS) entry which is preliminary data.</text>
</comment>
<sequence>MSNYLAADYQPVEDDPEDDSYLSIVTLEDFLAAIAMDENARSLGALIDASAAGQTGKGLADTIALEIQQCIGYRFIYHSTCEHKNTDLVRYMYHCSQIQSRQHKPRKVEDADKHRDKRQMATFECGGWLHITVDPMTSDAMVKLRHEDDHVPYYSKDVPVKLKDYIAQNPRLRASQIWNGVLELPEYQDRTSIPFSRRNKWHHGDNELKSARKIIEDAAKEPRLQNNGPPIYRVEPVPLPEIDGFSTIVFVLPEPLRKWGGRVRELALDSACTLKH</sequence>
<dbReference type="Proteomes" id="UP001218218">
    <property type="component" value="Unassembled WGS sequence"/>
</dbReference>
<gene>
    <name evidence="1" type="ORF">DFH08DRAFT_1036432</name>
</gene>
<name>A0AAD6ZEH6_9AGAR</name>
<proteinExistence type="predicted"/>
<accession>A0AAD6ZEH6</accession>
<keyword evidence="2" id="KW-1185">Reference proteome</keyword>
<evidence type="ECO:0000313" key="2">
    <source>
        <dbReference type="Proteomes" id="UP001218218"/>
    </source>
</evidence>
<reference evidence="1" key="1">
    <citation type="submission" date="2023-03" db="EMBL/GenBank/DDBJ databases">
        <title>Massive genome expansion in bonnet fungi (Mycena s.s.) driven by repeated elements and novel gene families across ecological guilds.</title>
        <authorList>
            <consortium name="Lawrence Berkeley National Laboratory"/>
            <person name="Harder C.B."/>
            <person name="Miyauchi S."/>
            <person name="Viragh M."/>
            <person name="Kuo A."/>
            <person name="Thoen E."/>
            <person name="Andreopoulos B."/>
            <person name="Lu D."/>
            <person name="Skrede I."/>
            <person name="Drula E."/>
            <person name="Henrissat B."/>
            <person name="Morin E."/>
            <person name="Kohler A."/>
            <person name="Barry K."/>
            <person name="LaButti K."/>
            <person name="Morin E."/>
            <person name="Salamov A."/>
            <person name="Lipzen A."/>
            <person name="Mereny Z."/>
            <person name="Hegedus B."/>
            <person name="Baldrian P."/>
            <person name="Stursova M."/>
            <person name="Weitz H."/>
            <person name="Taylor A."/>
            <person name="Grigoriev I.V."/>
            <person name="Nagy L.G."/>
            <person name="Martin F."/>
            <person name="Kauserud H."/>
        </authorList>
    </citation>
    <scope>NUCLEOTIDE SEQUENCE</scope>
    <source>
        <strain evidence="1">CBHHK002</strain>
    </source>
</reference>
<dbReference type="EMBL" id="JARIHO010000057">
    <property type="protein sequence ID" value="KAJ7318617.1"/>
    <property type="molecule type" value="Genomic_DNA"/>
</dbReference>
<organism evidence="1 2">
    <name type="scientific">Mycena albidolilacea</name>
    <dbReference type="NCBI Taxonomy" id="1033008"/>
    <lineage>
        <taxon>Eukaryota</taxon>
        <taxon>Fungi</taxon>
        <taxon>Dikarya</taxon>
        <taxon>Basidiomycota</taxon>
        <taxon>Agaricomycotina</taxon>
        <taxon>Agaricomycetes</taxon>
        <taxon>Agaricomycetidae</taxon>
        <taxon>Agaricales</taxon>
        <taxon>Marasmiineae</taxon>
        <taxon>Mycenaceae</taxon>
        <taxon>Mycena</taxon>
    </lineage>
</organism>
<evidence type="ECO:0000313" key="1">
    <source>
        <dbReference type="EMBL" id="KAJ7318617.1"/>
    </source>
</evidence>
<dbReference type="AlphaFoldDB" id="A0AAD6ZEH6"/>